<evidence type="ECO:0000256" key="2">
    <source>
        <dbReference type="SAM" id="Phobius"/>
    </source>
</evidence>
<name>A0A4V4HSI7_9ACTN</name>
<reference evidence="3 4" key="2">
    <citation type="submission" date="2019-05" db="EMBL/GenBank/DDBJ databases">
        <title>Glycomyces buryatensis sp. nov.</title>
        <authorList>
            <person name="Nikitina E."/>
        </authorList>
    </citation>
    <scope>NUCLEOTIDE SEQUENCE [LARGE SCALE GENOMIC DNA]</scope>
    <source>
        <strain evidence="3 4">18</strain>
    </source>
</reference>
<feature type="compositionally biased region" description="Polar residues" evidence="1">
    <location>
        <begin position="192"/>
        <end position="206"/>
    </location>
</feature>
<protein>
    <submittedName>
        <fullName evidence="3">Uncharacterized protein</fullName>
    </submittedName>
</protein>
<organism evidence="3 4">
    <name type="scientific">Glycomyces buryatensis</name>
    <dbReference type="NCBI Taxonomy" id="2570927"/>
    <lineage>
        <taxon>Bacteria</taxon>
        <taxon>Bacillati</taxon>
        <taxon>Actinomycetota</taxon>
        <taxon>Actinomycetes</taxon>
        <taxon>Glycomycetales</taxon>
        <taxon>Glycomycetaceae</taxon>
        <taxon>Glycomyces</taxon>
    </lineage>
</organism>
<reference evidence="4" key="1">
    <citation type="submission" date="2019-04" db="EMBL/GenBank/DDBJ databases">
        <title>Nocardioides xinjiangensis sp. nov.</title>
        <authorList>
            <person name="Liu S."/>
        </authorList>
    </citation>
    <scope>NUCLEOTIDE SEQUENCE [LARGE SCALE GENOMIC DNA]</scope>
    <source>
        <strain evidence="4">18</strain>
    </source>
</reference>
<feature type="compositionally biased region" description="Acidic residues" evidence="1">
    <location>
        <begin position="219"/>
        <end position="231"/>
    </location>
</feature>
<keyword evidence="2" id="KW-1133">Transmembrane helix</keyword>
<dbReference type="RefSeq" id="WP_136534219.1">
    <property type="nucleotide sequence ID" value="NZ_STGY01000037.1"/>
</dbReference>
<feature type="region of interest" description="Disordered" evidence="1">
    <location>
        <begin position="111"/>
        <end position="152"/>
    </location>
</feature>
<sequence length="382" mass="39721">MSRTVGPYRDVATARVEGAYELCEGVDDSGHPVQILTLGSTSSKDPARRGLLSDTVAWAYATAGPDDAPILVADLDAEQPYVVVLRDTNLRGADRILDRLLSMGPATGPLPVGPAAAAQRAAAQAQQSAPPLSPTGPASAPPTPPPMSPQVVIAAPKKPSQLKPILIGVTSVVVAIAIAVGGWLIWTSLASDDSSGSLPASETSETAAAGGNEQAPEGVAEDAPEDEESPEWNENAASESVSGAKFADSREGEVQAYEGWPVAFRVPGGFTCDAMESSAVCAGPDGESTVTVGWEPCQGKCTDADRAMLREALPYQPLAEFGGNSGFAERTQVYGYWRASLSVFAETDERVVHVSATADVLTERTADAQKIINDVFNQAQSL</sequence>
<dbReference type="Proteomes" id="UP000308760">
    <property type="component" value="Unassembled WGS sequence"/>
</dbReference>
<keyword evidence="2" id="KW-0812">Transmembrane</keyword>
<keyword evidence="2" id="KW-0472">Membrane</keyword>
<dbReference type="AlphaFoldDB" id="A0A4V4HSI7"/>
<evidence type="ECO:0000313" key="4">
    <source>
        <dbReference type="Proteomes" id="UP000308760"/>
    </source>
</evidence>
<accession>A0A4V4HSI7</accession>
<evidence type="ECO:0000256" key="1">
    <source>
        <dbReference type="SAM" id="MobiDB-lite"/>
    </source>
</evidence>
<proteinExistence type="predicted"/>
<gene>
    <name evidence="3" type="ORF">FAB82_09035</name>
</gene>
<feature type="compositionally biased region" description="Pro residues" evidence="1">
    <location>
        <begin position="131"/>
        <end position="148"/>
    </location>
</feature>
<comment type="caution">
    <text evidence="3">The sequence shown here is derived from an EMBL/GenBank/DDBJ whole genome shotgun (WGS) entry which is preliminary data.</text>
</comment>
<evidence type="ECO:0000313" key="3">
    <source>
        <dbReference type="EMBL" id="THV41856.1"/>
    </source>
</evidence>
<feature type="transmembrane region" description="Helical" evidence="2">
    <location>
        <begin position="165"/>
        <end position="186"/>
    </location>
</feature>
<feature type="compositionally biased region" description="Low complexity" evidence="1">
    <location>
        <begin position="115"/>
        <end position="130"/>
    </location>
</feature>
<dbReference type="OrthoDB" id="5180668at2"/>
<keyword evidence="4" id="KW-1185">Reference proteome</keyword>
<dbReference type="EMBL" id="STGY01000037">
    <property type="protein sequence ID" value="THV41856.1"/>
    <property type="molecule type" value="Genomic_DNA"/>
</dbReference>
<feature type="region of interest" description="Disordered" evidence="1">
    <location>
        <begin position="192"/>
        <end position="247"/>
    </location>
</feature>